<protein>
    <submittedName>
        <fullName evidence="3">Uncharacterized protein</fullName>
    </submittedName>
</protein>
<evidence type="ECO:0000313" key="2">
    <source>
        <dbReference type="Proteomes" id="UP000887565"/>
    </source>
</evidence>
<evidence type="ECO:0000313" key="3">
    <source>
        <dbReference type="WBParaSite" id="nRc.2.0.1.t23495-RA"/>
    </source>
</evidence>
<feature type="region of interest" description="Disordered" evidence="1">
    <location>
        <begin position="1"/>
        <end position="26"/>
    </location>
</feature>
<feature type="compositionally biased region" description="Basic and acidic residues" evidence="1">
    <location>
        <begin position="15"/>
        <end position="26"/>
    </location>
</feature>
<keyword evidence="2" id="KW-1185">Reference proteome</keyword>
<proteinExistence type="predicted"/>
<organism evidence="2 3">
    <name type="scientific">Romanomermis culicivorax</name>
    <name type="common">Nematode worm</name>
    <dbReference type="NCBI Taxonomy" id="13658"/>
    <lineage>
        <taxon>Eukaryota</taxon>
        <taxon>Metazoa</taxon>
        <taxon>Ecdysozoa</taxon>
        <taxon>Nematoda</taxon>
        <taxon>Enoplea</taxon>
        <taxon>Dorylaimia</taxon>
        <taxon>Mermithida</taxon>
        <taxon>Mermithoidea</taxon>
        <taxon>Mermithidae</taxon>
        <taxon>Romanomermis</taxon>
    </lineage>
</organism>
<evidence type="ECO:0000256" key="1">
    <source>
        <dbReference type="SAM" id="MobiDB-lite"/>
    </source>
</evidence>
<dbReference type="Proteomes" id="UP000887565">
    <property type="component" value="Unplaced"/>
</dbReference>
<dbReference type="WBParaSite" id="nRc.2.0.1.t23495-RA">
    <property type="protein sequence ID" value="nRc.2.0.1.t23495-RA"/>
    <property type="gene ID" value="nRc.2.0.1.g23495"/>
</dbReference>
<sequence length="139" mass="15443">MDSQKLNRMGMKRKAPGDDKLKPDKYQHMDAKSPELEIKIIKPKIEILDRSCCKTAIWIYDFPTDLFPLEPKDSFETKVTNMGSVCQEQIGSNCWLQTVRRRMSAPAILAPATLAPATSAPAISAPAIWAPVMSAPDII</sequence>
<dbReference type="AlphaFoldDB" id="A0A915JCH6"/>
<reference evidence="3" key="1">
    <citation type="submission" date="2022-11" db="UniProtKB">
        <authorList>
            <consortium name="WormBaseParasite"/>
        </authorList>
    </citation>
    <scope>IDENTIFICATION</scope>
</reference>
<accession>A0A915JCH6</accession>
<name>A0A915JCH6_ROMCU</name>